<organism evidence="1 2">
    <name type="scientific">Bugula neritina</name>
    <name type="common">Brown bryozoan</name>
    <name type="synonym">Sertularia neritina</name>
    <dbReference type="NCBI Taxonomy" id="10212"/>
    <lineage>
        <taxon>Eukaryota</taxon>
        <taxon>Metazoa</taxon>
        <taxon>Spiralia</taxon>
        <taxon>Lophotrochozoa</taxon>
        <taxon>Bryozoa</taxon>
        <taxon>Gymnolaemata</taxon>
        <taxon>Cheilostomatida</taxon>
        <taxon>Flustrina</taxon>
        <taxon>Buguloidea</taxon>
        <taxon>Bugulidae</taxon>
        <taxon>Bugula</taxon>
    </lineage>
</organism>
<evidence type="ECO:0000313" key="1">
    <source>
        <dbReference type="EMBL" id="KAF6018748.1"/>
    </source>
</evidence>
<dbReference type="Proteomes" id="UP000593567">
    <property type="component" value="Unassembled WGS sequence"/>
</dbReference>
<gene>
    <name evidence="1" type="ORF">EB796_022947</name>
</gene>
<reference evidence="1" key="1">
    <citation type="submission" date="2020-06" db="EMBL/GenBank/DDBJ databases">
        <title>Draft genome of Bugula neritina, a colonial animal packing powerful symbionts and potential medicines.</title>
        <authorList>
            <person name="Rayko M."/>
        </authorList>
    </citation>
    <scope>NUCLEOTIDE SEQUENCE [LARGE SCALE GENOMIC DNA]</scope>
    <source>
        <strain evidence="1">Kwan_BN1</strain>
    </source>
</reference>
<name>A0A7J7IZU9_BUGNE</name>
<evidence type="ECO:0000313" key="2">
    <source>
        <dbReference type="Proteomes" id="UP000593567"/>
    </source>
</evidence>
<dbReference type="EMBL" id="VXIV02003279">
    <property type="protein sequence ID" value="KAF6018748.1"/>
    <property type="molecule type" value="Genomic_DNA"/>
</dbReference>
<protein>
    <submittedName>
        <fullName evidence="1">Uncharacterized protein</fullName>
    </submittedName>
</protein>
<comment type="caution">
    <text evidence="1">The sequence shown here is derived from an EMBL/GenBank/DDBJ whole genome shotgun (WGS) entry which is preliminary data.</text>
</comment>
<accession>A0A7J7IZU9</accession>
<dbReference type="AlphaFoldDB" id="A0A7J7IZU9"/>
<sequence length="119" mass="14000">MYLEAEDTSPCFGSQVSSDILMQMWAMKYSEAEPGRAWSAHREIFGNQEEIEAVFPRLDELETDMLRAAMLATYGRFCEISNRHQEAIQKYQQVLTYKTEANSCCWYFRMAHQGIRRIR</sequence>
<proteinExistence type="predicted"/>
<keyword evidence="2" id="KW-1185">Reference proteome</keyword>